<accession>A0ABP6YQU2</accession>
<gene>
    <name evidence="2" type="ORF">GCM10022419_082120</name>
</gene>
<dbReference type="Proteomes" id="UP001500630">
    <property type="component" value="Unassembled WGS sequence"/>
</dbReference>
<dbReference type="RefSeq" id="WP_345570600.1">
    <property type="nucleotide sequence ID" value="NZ_BAABDQ010000023.1"/>
</dbReference>
<organism evidence="2 3">
    <name type="scientific">Nonomuraea rosea</name>
    <dbReference type="NCBI Taxonomy" id="638574"/>
    <lineage>
        <taxon>Bacteria</taxon>
        <taxon>Bacillati</taxon>
        <taxon>Actinomycetota</taxon>
        <taxon>Actinomycetes</taxon>
        <taxon>Streptosporangiales</taxon>
        <taxon>Streptosporangiaceae</taxon>
        <taxon>Nonomuraea</taxon>
    </lineage>
</organism>
<name>A0ABP6YQU2_9ACTN</name>
<comment type="caution">
    <text evidence="2">The sequence shown here is derived from an EMBL/GenBank/DDBJ whole genome shotgun (WGS) entry which is preliminary data.</text>
</comment>
<evidence type="ECO:0000256" key="1">
    <source>
        <dbReference type="SAM" id="MobiDB-lite"/>
    </source>
</evidence>
<sequence length="1743" mass="187788">MTALSDAFPVLLAPVRVETRFTATELLVRVFPDEWAVDKFESKPTDAEITAIDAYWTARWAAGGRAVRLQAAWQELATRIPPGRAAWLLRGRTPVNPAEEPTGAADDAVVLVIRSAAAPAIGNRQPSIVYWSAVWRAHGDRLRLRQADAALVASAGAARANIIRANRPFGLEGALTSPADNVLVAFLVLKPPDPGTTAADAWTQGARAGLLPDRFQVVGFNGTRQVVSVTGATVPATLAVSPDPGSGDQISVNEQTGVLHVPDALRWLVDFDRAVAVGMGVRIPLTNEIRGGVERLVVLGLREQAAPTQTAADLAELIKRHLRGPDGFALLPQGTPTNNSEVRPAGQDEEDETAAALRASQGIAAGAAAQDWTTSTDGRQLTDLLGIDPGVLSGMPNADGTDQRDARAANTALWPATWGSFLQTMLHPLLGPDAVAKTRDFFQKYVSGRGPLPVVKIGRQPYGILPTTAFSRLAFPDSAGHRRALNRVLTEAGKDWAAAAAQVPHLGDGASDAHQQLLDLVALHPTSAEYHQRYAQSVEDLFNRENLAGLGATVVSTAEQLGLAAPVRALLSRFGADTGPGRDPDLLRRLFTDFHQPMLAPLVDDRPLSETARIRPYTTDGRDYLTWLAALTRTNLNGIRLESGFAEGQRPAALLYLLLRHAILLGWDEAARALTAAAGQSAGPPVDPPFIHVHLPGPGEDATSESRFRLLYSPAPLVTGSPDQLLVNFIPSVLSQQSPDQPGPTAALADQARALNVLATLPTARLERLLAEHLDLATYRLDAWRLGLATERLAELRFAPDGTVRPGLHLGAYGYLENVRPHAIDRLEPVTLTGPLATVFAGAQPLLHDPENEGFVHAPSPGHARTAAVLRAGYVANADRQNPGPLAVNLSADRVRLALSILDGMRRGQSLGAMLGYRFERGLHDRSGQGTEVDKFLGGLRLAFPLRSGKIPQSVAADQDKPGEIGQVEARNVIDGLALARHLTRSGASRTYPFGLIGLPEADADQTKAISEEADRLLAANDAVADLAVAEATHQALGGNPERASATLDAYAKEGLPPEPEVVRSPRSGTTLTHRFGLRLKAGLHPGNDDSPRAQAEPAVDDWLPSLLPQDESVAARVTWTDPVNGRARESVVTQDDVDLAPIDLLWTVRPADQAAMSDLDDRIIGVVVNREDPRPDAELTIRYTDRIDGKVTFFELSPLITALRTLLTTGRPLKPTDLVPASGPVTLDRTLDDAVSVPRQRPVAVRESLDDLGDDVDDLLGELVRLYPPAPAQPRRGDIVEDIDTLLTRYARLVTTAAGFGMVRSGWGEVTAWRRGVFSGVLAAAAVTAARMGRTLAKADALLAAYDALPRRTPDDERFRRLHEVEPLLTTVPDPDPPDRPDRFRDDIGRRRDIFARRQDDLEDVARTDRTKLSELLERVGDLLPLTGLDPAGLDLTPVLDKVVAFGAELLSRTRALREEITARLAAATAALTSADNAVTAPDRAKATIEALRALLGPDALVVPEYTLPEDLGDDLHDAFDDSDDLVRHLTRAPISRDFPVDDWLHGLARVREMPRLWERVTLLSDALRNDDLEDIEDREPRLRPIQLPLVNGDHWLAMELAPGATIDQDRLLFTAHYADDPPGGSGPASGLLFDEWTEVLPTDRETTGIAVHADSPDSEPPQSMLLVVPPVTTGSWRAEDLVAAVTETFDLARTRLVEPAQLDGTGYAQLLPATLLSATSRPITISTDLAVANARWKADHE</sequence>
<feature type="region of interest" description="Disordered" evidence="1">
    <location>
        <begin position="329"/>
        <end position="348"/>
    </location>
</feature>
<proteinExistence type="predicted"/>
<evidence type="ECO:0000313" key="2">
    <source>
        <dbReference type="EMBL" id="GAA3587442.1"/>
    </source>
</evidence>
<protein>
    <submittedName>
        <fullName evidence="2">Uncharacterized protein</fullName>
    </submittedName>
</protein>
<evidence type="ECO:0000313" key="3">
    <source>
        <dbReference type="Proteomes" id="UP001500630"/>
    </source>
</evidence>
<dbReference type="EMBL" id="BAABDQ010000023">
    <property type="protein sequence ID" value="GAA3587442.1"/>
    <property type="molecule type" value="Genomic_DNA"/>
</dbReference>
<reference evidence="3" key="1">
    <citation type="journal article" date="2019" name="Int. J. Syst. Evol. Microbiol.">
        <title>The Global Catalogue of Microorganisms (GCM) 10K type strain sequencing project: providing services to taxonomists for standard genome sequencing and annotation.</title>
        <authorList>
            <consortium name="The Broad Institute Genomics Platform"/>
            <consortium name="The Broad Institute Genome Sequencing Center for Infectious Disease"/>
            <person name="Wu L."/>
            <person name="Ma J."/>
        </authorList>
    </citation>
    <scope>NUCLEOTIDE SEQUENCE [LARGE SCALE GENOMIC DNA]</scope>
    <source>
        <strain evidence="3">JCM 17326</strain>
    </source>
</reference>
<keyword evidence="3" id="KW-1185">Reference proteome</keyword>